<dbReference type="SUPFAM" id="SSF56300">
    <property type="entry name" value="Metallo-dependent phosphatases"/>
    <property type="match status" value="1"/>
</dbReference>
<dbReference type="EMBL" id="BMYU01000003">
    <property type="protein sequence ID" value="GGX38462.1"/>
    <property type="molecule type" value="Genomic_DNA"/>
</dbReference>
<sequence>MHKTITISALTLALAGCATTGGMAPAAQGLQTAFVLLGENGVPVARAITTDAVCPALEVDGRALAMQVRMPAETIAQRKTASKPEDSKPSAFPVLTCDAILPAGVRSVSVAGKALPVPVADVKKIVVIGDTGCRLKTADNYFQSCNDSDQWAFREMTVAAAAQKPDLVLHVGDYHYRENACPDGNPACSGSPWGYGWDTWKADFFDPATALLKAAPWVMVRGNHETCVRAGQGWWRFMDPRAVQAGRDCNLEQNDTQGDYSEPYAVPLGLPGAMQTQLIIFDSSKVGYKALPPQDAVFQRYTGQLQQATNLSKRTPWNFFVQHHPLLGFAVERSKSGDLTVFPGIVPLQDGLKTLHQEKLFPAQVQTTIAGHVHLFQAVTYKTGQAAQFISGNGGSSLDVPLTAAAIQGKTPMPGAEVDFFSNSNEVGYMVLERQSDFWLATAWTRKGKQLTRCEIRRDGTRCTAS</sequence>
<evidence type="ECO:0000313" key="3">
    <source>
        <dbReference type="EMBL" id="GGX38462.1"/>
    </source>
</evidence>
<feature type="chain" id="PRO_5045197328" evidence="1">
    <location>
        <begin position="27"/>
        <end position="466"/>
    </location>
</feature>
<organism evidence="3 4">
    <name type="scientific">Undibacterium squillarum</name>
    <dbReference type="NCBI Taxonomy" id="1131567"/>
    <lineage>
        <taxon>Bacteria</taxon>
        <taxon>Pseudomonadati</taxon>
        <taxon>Pseudomonadota</taxon>
        <taxon>Betaproteobacteria</taxon>
        <taxon>Burkholderiales</taxon>
        <taxon>Oxalobacteraceae</taxon>
        <taxon>Undibacterium</taxon>
    </lineage>
</organism>
<proteinExistence type="predicted"/>
<protein>
    <submittedName>
        <fullName evidence="3">Phosphatase</fullName>
    </submittedName>
</protein>
<evidence type="ECO:0000313" key="4">
    <source>
        <dbReference type="Proteomes" id="UP000653343"/>
    </source>
</evidence>
<reference evidence="4" key="1">
    <citation type="journal article" date="2019" name="Int. J. Syst. Evol. Microbiol.">
        <title>The Global Catalogue of Microorganisms (GCM) 10K type strain sequencing project: providing services to taxonomists for standard genome sequencing and annotation.</title>
        <authorList>
            <consortium name="The Broad Institute Genomics Platform"/>
            <consortium name="The Broad Institute Genome Sequencing Center for Infectious Disease"/>
            <person name="Wu L."/>
            <person name="Ma J."/>
        </authorList>
    </citation>
    <scope>NUCLEOTIDE SEQUENCE [LARGE SCALE GENOMIC DNA]</scope>
    <source>
        <strain evidence="4">KCTC 23917</strain>
    </source>
</reference>
<dbReference type="Gene3D" id="3.60.21.10">
    <property type="match status" value="1"/>
</dbReference>
<keyword evidence="1" id="KW-0732">Signal</keyword>
<accession>A0ABQ2XWS8</accession>
<feature type="signal peptide" evidence="1">
    <location>
        <begin position="1"/>
        <end position="26"/>
    </location>
</feature>
<dbReference type="Proteomes" id="UP000653343">
    <property type="component" value="Unassembled WGS sequence"/>
</dbReference>
<dbReference type="RefSeq" id="WP_189356539.1">
    <property type="nucleotide sequence ID" value="NZ_BMYU01000003.1"/>
</dbReference>
<comment type="caution">
    <text evidence="3">The sequence shown here is derived from an EMBL/GenBank/DDBJ whole genome shotgun (WGS) entry which is preliminary data.</text>
</comment>
<gene>
    <name evidence="3" type="ORF">GCM10010946_15900</name>
</gene>
<dbReference type="InterPro" id="IPR004843">
    <property type="entry name" value="Calcineurin-like_PHP"/>
</dbReference>
<feature type="domain" description="Calcineurin-like phosphoesterase" evidence="2">
    <location>
        <begin position="124"/>
        <end position="374"/>
    </location>
</feature>
<name>A0ABQ2XWS8_9BURK</name>
<evidence type="ECO:0000259" key="2">
    <source>
        <dbReference type="Pfam" id="PF00149"/>
    </source>
</evidence>
<evidence type="ECO:0000256" key="1">
    <source>
        <dbReference type="SAM" id="SignalP"/>
    </source>
</evidence>
<dbReference type="Pfam" id="PF00149">
    <property type="entry name" value="Metallophos"/>
    <property type="match status" value="1"/>
</dbReference>
<keyword evidence="4" id="KW-1185">Reference proteome</keyword>
<dbReference type="InterPro" id="IPR029052">
    <property type="entry name" value="Metallo-depent_PP-like"/>
</dbReference>
<dbReference type="PROSITE" id="PS51257">
    <property type="entry name" value="PROKAR_LIPOPROTEIN"/>
    <property type="match status" value="1"/>
</dbReference>